<dbReference type="InterPro" id="IPR036388">
    <property type="entry name" value="WH-like_DNA-bd_sf"/>
</dbReference>
<evidence type="ECO:0000256" key="1">
    <source>
        <dbReference type="ARBA" id="ARBA00022603"/>
    </source>
</evidence>
<dbReference type="GO" id="GO:0032259">
    <property type="term" value="P:methylation"/>
    <property type="evidence" value="ECO:0007669"/>
    <property type="project" value="UniProtKB-KW"/>
</dbReference>
<dbReference type="InterPro" id="IPR001077">
    <property type="entry name" value="COMT_C"/>
</dbReference>
<dbReference type="CDD" id="cd02440">
    <property type="entry name" value="AdoMet_MTases"/>
    <property type="match status" value="1"/>
</dbReference>
<keyword evidence="9" id="KW-1185">Reference proteome</keyword>
<evidence type="ECO:0000313" key="8">
    <source>
        <dbReference type="EMBL" id="PRX63760.1"/>
    </source>
</evidence>
<feature type="active site" description="Proton acceptor" evidence="4">
    <location>
        <position position="243"/>
    </location>
</feature>
<dbReference type="Pfam" id="PF08100">
    <property type="entry name" value="Dimerisation"/>
    <property type="match status" value="1"/>
</dbReference>
<keyword evidence="5" id="KW-0472">Membrane</keyword>
<reference evidence="8 9" key="1">
    <citation type="submission" date="2018-03" db="EMBL/GenBank/DDBJ databases">
        <title>Genomic Encyclopedia of Type Strains, Phase III (KMG-III): the genomes of soil and plant-associated and newly described type strains.</title>
        <authorList>
            <person name="Whitman W."/>
        </authorList>
    </citation>
    <scope>NUCLEOTIDE SEQUENCE [LARGE SCALE GENOMIC DNA]</scope>
    <source>
        <strain evidence="8 9">CGMCC 4.7104</strain>
    </source>
</reference>
<protein>
    <submittedName>
        <fullName evidence="8">8-O-methyltransferase</fullName>
    </submittedName>
</protein>
<dbReference type="InterPro" id="IPR012967">
    <property type="entry name" value="COMT_dimerisation"/>
</dbReference>
<dbReference type="InterPro" id="IPR036390">
    <property type="entry name" value="WH_DNA-bd_sf"/>
</dbReference>
<dbReference type="PIRSF" id="PIRSF005739">
    <property type="entry name" value="O-mtase"/>
    <property type="match status" value="1"/>
</dbReference>
<dbReference type="AlphaFoldDB" id="A0A2T0MXF5"/>
<dbReference type="InterPro" id="IPR029063">
    <property type="entry name" value="SAM-dependent_MTases_sf"/>
</dbReference>
<evidence type="ECO:0000259" key="7">
    <source>
        <dbReference type="Pfam" id="PF08100"/>
    </source>
</evidence>
<keyword evidence="2 8" id="KW-0808">Transferase</keyword>
<sequence length="338" mass="37384">MAFDDTLDRSAIWKLGISFFGYMSLLTAMELRLFDLLAGRAATVAEIRAELELHPRLLPDFLDALVAVGLLRREGDRYANSALAEEYFRCDAPTSIVRFFQGARRRWEGLPGALKTGESQVLVRGGSDMFASAHRGQEVWRSLMSWFDYLGAMKNPELAREFDWSGIVDFVDAGGGSGTAAAHVVRENPHVRATVFDLPHAEPAFEEQMARLGMREKVSFHAGDFFTDPLPRADAILFSAILHDWDDEQRAALLRQAFDALRPGGTVLVTNHMIDPDRRGKASSLLVSLNMMLITPGGGGYTTEQCRSWLTAAGFVDTGAQPLGEFESLVTGRKPDDR</sequence>
<dbReference type="PANTHER" id="PTHR43712:SF2">
    <property type="entry name" value="O-METHYLTRANSFERASE CICE"/>
    <property type="match status" value="1"/>
</dbReference>
<dbReference type="Pfam" id="PF00891">
    <property type="entry name" value="Methyltransf_2"/>
    <property type="match status" value="1"/>
</dbReference>
<dbReference type="RefSeq" id="WP_146178294.1">
    <property type="nucleotide sequence ID" value="NZ_JBFAIB010000001.1"/>
</dbReference>
<feature type="domain" description="O-methyltransferase dimerisation" evidence="7">
    <location>
        <begin position="19"/>
        <end position="87"/>
    </location>
</feature>
<evidence type="ECO:0000256" key="2">
    <source>
        <dbReference type="ARBA" id="ARBA00022679"/>
    </source>
</evidence>
<dbReference type="Gene3D" id="1.10.10.10">
    <property type="entry name" value="Winged helix-like DNA-binding domain superfamily/Winged helix DNA-binding domain"/>
    <property type="match status" value="1"/>
</dbReference>
<dbReference type="SUPFAM" id="SSF53335">
    <property type="entry name" value="S-adenosyl-L-methionine-dependent methyltransferases"/>
    <property type="match status" value="1"/>
</dbReference>
<dbReference type="EMBL" id="PVNG01000010">
    <property type="protein sequence ID" value="PRX63760.1"/>
    <property type="molecule type" value="Genomic_DNA"/>
</dbReference>
<evidence type="ECO:0000259" key="6">
    <source>
        <dbReference type="Pfam" id="PF00891"/>
    </source>
</evidence>
<proteinExistence type="predicted"/>
<dbReference type="GO" id="GO:0046983">
    <property type="term" value="F:protein dimerization activity"/>
    <property type="evidence" value="ECO:0007669"/>
    <property type="project" value="InterPro"/>
</dbReference>
<evidence type="ECO:0000256" key="3">
    <source>
        <dbReference type="ARBA" id="ARBA00022691"/>
    </source>
</evidence>
<evidence type="ECO:0000313" key="9">
    <source>
        <dbReference type="Proteomes" id="UP000238312"/>
    </source>
</evidence>
<dbReference type="Gene3D" id="3.40.50.150">
    <property type="entry name" value="Vaccinia Virus protein VP39"/>
    <property type="match status" value="1"/>
</dbReference>
<dbReference type="GO" id="GO:0008171">
    <property type="term" value="F:O-methyltransferase activity"/>
    <property type="evidence" value="ECO:0007669"/>
    <property type="project" value="InterPro"/>
</dbReference>
<dbReference type="OrthoDB" id="582216at2"/>
<keyword evidence="3" id="KW-0949">S-adenosyl-L-methionine</keyword>
<keyword evidence="5" id="KW-1133">Transmembrane helix</keyword>
<keyword evidence="1 8" id="KW-0489">Methyltransferase</keyword>
<evidence type="ECO:0000256" key="4">
    <source>
        <dbReference type="PIRSR" id="PIRSR005739-1"/>
    </source>
</evidence>
<keyword evidence="5" id="KW-0812">Transmembrane</keyword>
<organism evidence="8 9">
    <name type="scientific">Nonomuraea fuscirosea</name>
    <dbReference type="NCBI Taxonomy" id="1291556"/>
    <lineage>
        <taxon>Bacteria</taxon>
        <taxon>Bacillati</taxon>
        <taxon>Actinomycetota</taxon>
        <taxon>Actinomycetes</taxon>
        <taxon>Streptosporangiales</taxon>
        <taxon>Streptosporangiaceae</taxon>
        <taxon>Nonomuraea</taxon>
    </lineage>
</organism>
<comment type="caution">
    <text evidence="8">The sequence shown here is derived from an EMBL/GenBank/DDBJ whole genome shotgun (WGS) entry which is preliminary data.</text>
</comment>
<dbReference type="Proteomes" id="UP000238312">
    <property type="component" value="Unassembled WGS sequence"/>
</dbReference>
<name>A0A2T0MXF5_9ACTN</name>
<dbReference type="PANTHER" id="PTHR43712">
    <property type="entry name" value="PUTATIVE (AFU_ORTHOLOGUE AFUA_4G14580)-RELATED"/>
    <property type="match status" value="1"/>
</dbReference>
<evidence type="ECO:0000256" key="5">
    <source>
        <dbReference type="SAM" id="Phobius"/>
    </source>
</evidence>
<accession>A0A2T0MXF5</accession>
<dbReference type="SUPFAM" id="SSF46785">
    <property type="entry name" value="Winged helix' DNA-binding domain"/>
    <property type="match status" value="1"/>
</dbReference>
<feature type="transmembrane region" description="Helical" evidence="5">
    <location>
        <begin position="12"/>
        <end position="31"/>
    </location>
</feature>
<feature type="domain" description="O-methyltransferase C-terminal" evidence="6">
    <location>
        <begin position="126"/>
        <end position="315"/>
    </location>
</feature>
<dbReference type="InterPro" id="IPR016461">
    <property type="entry name" value="COMT-like"/>
</dbReference>
<dbReference type="PROSITE" id="PS51683">
    <property type="entry name" value="SAM_OMT_II"/>
    <property type="match status" value="1"/>
</dbReference>
<gene>
    <name evidence="8" type="ORF">B0I32_110212</name>
</gene>